<sequence length="323" mass="34635">MSLALASPVVAPRWRCSPSPARRHRAMRTAPSSSSVARAATDEETAAASTTAPSLPPSPADVDLAGLKKETRRRVEREVKKVGKATTKLRVARETVDALVANADATEAELESCPDVDAIERELSACKRTLADLNALNDVLETCKSVSSPNFADDAYARAAALGVRDAPPPRPPRPPKKQKKKQENAGPRKPYWTFVSLDGIDIRVGRTSSDNDEVSTSPECRDPRDWWMHAAGCPGSHVVIRHTSEYDALPRETVVDAATLAAANSKSTKTGKAPVSLVRARQVSKPAGAKAGLVRLSGEVRTVVVNLKDEAARLERLAGTKK</sequence>
<dbReference type="Pfam" id="PF05670">
    <property type="entry name" value="NFACT-R_1"/>
    <property type="match status" value="1"/>
</dbReference>
<dbReference type="EMBL" id="GG663738">
    <property type="protein sequence ID" value="EEH58212.1"/>
    <property type="molecule type" value="Genomic_DNA"/>
</dbReference>
<dbReference type="GO" id="GO:0072344">
    <property type="term" value="P:rescue of stalled ribosome"/>
    <property type="evidence" value="ECO:0007669"/>
    <property type="project" value="TreeGrafter"/>
</dbReference>
<dbReference type="GO" id="GO:0000049">
    <property type="term" value="F:tRNA binding"/>
    <property type="evidence" value="ECO:0007669"/>
    <property type="project" value="TreeGrafter"/>
</dbReference>
<dbReference type="PANTHER" id="PTHR15239">
    <property type="entry name" value="NUCLEAR EXPORT MEDIATOR FACTOR NEMF"/>
    <property type="match status" value="1"/>
</dbReference>
<protein>
    <submittedName>
        <fullName evidence="4">Predicted protein</fullName>
    </submittedName>
</protein>
<dbReference type="GeneID" id="9683329"/>
<proteinExistence type="predicted"/>
<evidence type="ECO:0000313" key="4">
    <source>
        <dbReference type="EMBL" id="EEH58212.1"/>
    </source>
</evidence>
<dbReference type="RefSeq" id="XP_003058261.1">
    <property type="nucleotide sequence ID" value="XM_003058215.1"/>
</dbReference>
<keyword evidence="5" id="KW-1185">Reference proteome</keyword>
<dbReference type="PANTHER" id="PTHR15239:SF6">
    <property type="entry name" value="RIBOSOME QUALITY CONTROL COMPLEX SUBUNIT NEMF"/>
    <property type="match status" value="1"/>
</dbReference>
<dbReference type="AlphaFoldDB" id="C1MR90"/>
<evidence type="ECO:0000313" key="5">
    <source>
        <dbReference type="Proteomes" id="UP000001876"/>
    </source>
</evidence>
<organism evidence="5">
    <name type="scientific">Micromonas pusilla (strain CCMP1545)</name>
    <name type="common">Picoplanktonic green alga</name>
    <dbReference type="NCBI Taxonomy" id="564608"/>
    <lineage>
        <taxon>Eukaryota</taxon>
        <taxon>Viridiplantae</taxon>
        <taxon>Chlorophyta</taxon>
        <taxon>Mamiellophyceae</taxon>
        <taxon>Mamiellales</taxon>
        <taxon>Mamiellaceae</taxon>
        <taxon>Micromonas</taxon>
    </lineage>
</organism>
<feature type="domain" description="NFACT RNA-binding" evidence="3">
    <location>
        <begin position="192"/>
        <end position="289"/>
    </location>
</feature>
<evidence type="ECO:0000256" key="2">
    <source>
        <dbReference type="SAM" id="MobiDB-lite"/>
    </source>
</evidence>
<accession>C1MR90</accession>
<evidence type="ECO:0000259" key="3">
    <source>
        <dbReference type="Pfam" id="PF05670"/>
    </source>
</evidence>
<feature type="coiled-coil region" evidence="1">
    <location>
        <begin position="89"/>
        <end position="136"/>
    </location>
</feature>
<dbReference type="GO" id="GO:1990112">
    <property type="term" value="C:RQC complex"/>
    <property type="evidence" value="ECO:0007669"/>
    <property type="project" value="TreeGrafter"/>
</dbReference>
<evidence type="ECO:0000256" key="1">
    <source>
        <dbReference type="SAM" id="Coils"/>
    </source>
</evidence>
<dbReference type="eggNOG" id="ENOG502S3C9">
    <property type="taxonomic scope" value="Eukaryota"/>
</dbReference>
<feature type="region of interest" description="Disordered" evidence="2">
    <location>
        <begin position="163"/>
        <end position="191"/>
    </location>
</feature>
<dbReference type="GO" id="GO:0043023">
    <property type="term" value="F:ribosomal large subunit binding"/>
    <property type="evidence" value="ECO:0007669"/>
    <property type="project" value="TreeGrafter"/>
</dbReference>
<dbReference type="KEGG" id="mpp:MICPUCDRAFT_57570"/>
<gene>
    <name evidence="4" type="ORF">MICPUCDRAFT_57570</name>
</gene>
<dbReference type="Proteomes" id="UP000001876">
    <property type="component" value="Unassembled WGS sequence"/>
</dbReference>
<feature type="region of interest" description="Disordered" evidence="2">
    <location>
        <begin position="1"/>
        <end position="68"/>
    </location>
</feature>
<dbReference type="InterPro" id="IPR051608">
    <property type="entry name" value="RQC_Subunit_NEMF"/>
</dbReference>
<keyword evidence="1" id="KW-0175">Coiled coil</keyword>
<dbReference type="OrthoDB" id="497185at2759"/>
<name>C1MR90_MICPC</name>
<reference evidence="4 5" key="1">
    <citation type="journal article" date="2009" name="Science">
        <title>Green evolution and dynamic adaptations revealed by genomes of the marine picoeukaryotes Micromonas.</title>
        <authorList>
            <person name="Worden A.Z."/>
            <person name="Lee J.H."/>
            <person name="Mock T."/>
            <person name="Rouze P."/>
            <person name="Simmons M.P."/>
            <person name="Aerts A.L."/>
            <person name="Allen A.E."/>
            <person name="Cuvelier M.L."/>
            <person name="Derelle E."/>
            <person name="Everett M.V."/>
            <person name="Foulon E."/>
            <person name="Grimwood J."/>
            <person name="Gundlach H."/>
            <person name="Henrissat B."/>
            <person name="Napoli C."/>
            <person name="McDonald S.M."/>
            <person name="Parker M.S."/>
            <person name="Rombauts S."/>
            <person name="Salamov A."/>
            <person name="Von Dassow P."/>
            <person name="Badger J.H."/>
            <person name="Coutinho P.M."/>
            <person name="Demir E."/>
            <person name="Dubchak I."/>
            <person name="Gentemann C."/>
            <person name="Eikrem W."/>
            <person name="Gready J.E."/>
            <person name="John U."/>
            <person name="Lanier W."/>
            <person name="Lindquist E.A."/>
            <person name="Lucas S."/>
            <person name="Mayer K.F."/>
            <person name="Moreau H."/>
            <person name="Not F."/>
            <person name="Otillar R."/>
            <person name="Panaud O."/>
            <person name="Pangilinan J."/>
            <person name="Paulsen I."/>
            <person name="Piegu B."/>
            <person name="Poliakov A."/>
            <person name="Robbens S."/>
            <person name="Schmutz J."/>
            <person name="Toulza E."/>
            <person name="Wyss T."/>
            <person name="Zelensky A."/>
            <person name="Zhou K."/>
            <person name="Armbrust E.V."/>
            <person name="Bhattacharya D."/>
            <person name="Goodenough U.W."/>
            <person name="Van de Peer Y."/>
            <person name="Grigoriev I.V."/>
        </authorList>
    </citation>
    <scope>NUCLEOTIDE SEQUENCE [LARGE SCALE GENOMIC DNA]</scope>
    <source>
        <strain evidence="4 5">CCMP1545</strain>
    </source>
</reference>
<dbReference type="OMA" id="MHAAGCP"/>
<dbReference type="InterPro" id="IPR008532">
    <property type="entry name" value="NFACT_RNA-bd"/>
</dbReference>